<dbReference type="RefSeq" id="WP_008362987.1">
    <property type="nucleotide sequence ID" value="NZ_CP091032.1"/>
</dbReference>
<dbReference type="Gene3D" id="3.90.20.20">
    <property type="match status" value="1"/>
</dbReference>
<dbReference type="PROSITE" id="PS01071">
    <property type="entry name" value="GRPE"/>
    <property type="match status" value="1"/>
</dbReference>
<dbReference type="CDD" id="cd00446">
    <property type="entry name" value="GrpE"/>
    <property type="match status" value="1"/>
</dbReference>
<organism evidence="8 9">
    <name type="scientific">Mycoplasma feriruminatoris</name>
    <dbReference type="NCBI Taxonomy" id="1179777"/>
    <lineage>
        <taxon>Bacteria</taxon>
        <taxon>Bacillati</taxon>
        <taxon>Mycoplasmatota</taxon>
        <taxon>Mollicutes</taxon>
        <taxon>Mycoplasmataceae</taxon>
        <taxon>Mycoplasma</taxon>
    </lineage>
</organism>
<dbReference type="PANTHER" id="PTHR21237">
    <property type="entry name" value="GRPE PROTEIN"/>
    <property type="match status" value="1"/>
</dbReference>
<dbReference type="GO" id="GO:0051087">
    <property type="term" value="F:protein-folding chaperone binding"/>
    <property type="evidence" value="ECO:0007669"/>
    <property type="project" value="InterPro"/>
</dbReference>
<dbReference type="GeneID" id="90597954"/>
<evidence type="ECO:0000313" key="8">
    <source>
        <dbReference type="EMBL" id="WFQ95073.1"/>
    </source>
</evidence>
<gene>
    <name evidence="3 7" type="primary">grpE</name>
    <name evidence="7" type="ORF">MFERI14822_00319</name>
    <name evidence="8" type="ORF">MFERI15407_00321</name>
</gene>
<accession>A0AAQ3DMP1</accession>
<evidence type="ECO:0000313" key="9">
    <source>
        <dbReference type="Proteomes" id="UP001178740"/>
    </source>
</evidence>
<dbReference type="SUPFAM" id="SSF58014">
    <property type="entry name" value="Coiled-coil domain of nucleotide exchange factor GrpE"/>
    <property type="match status" value="1"/>
</dbReference>
<dbReference type="GO" id="GO:0006457">
    <property type="term" value="P:protein folding"/>
    <property type="evidence" value="ECO:0007669"/>
    <property type="project" value="InterPro"/>
</dbReference>
<dbReference type="PRINTS" id="PR00773">
    <property type="entry name" value="GRPEPROTEIN"/>
</dbReference>
<evidence type="ECO:0000256" key="1">
    <source>
        <dbReference type="ARBA" id="ARBA00009054"/>
    </source>
</evidence>
<feature type="compositionally biased region" description="Basic and acidic residues" evidence="6">
    <location>
        <begin position="22"/>
        <end position="36"/>
    </location>
</feature>
<proteinExistence type="inferred from homology"/>
<evidence type="ECO:0000256" key="6">
    <source>
        <dbReference type="SAM" id="MobiDB-lite"/>
    </source>
</evidence>
<dbReference type="Pfam" id="PF01025">
    <property type="entry name" value="GrpE"/>
    <property type="match status" value="1"/>
</dbReference>
<dbReference type="GO" id="GO:0042803">
    <property type="term" value="F:protein homodimerization activity"/>
    <property type="evidence" value="ECO:0007669"/>
    <property type="project" value="InterPro"/>
</dbReference>
<dbReference type="EMBL" id="CP104008">
    <property type="protein sequence ID" value="WFQ92541.1"/>
    <property type="molecule type" value="Genomic_DNA"/>
</dbReference>
<reference evidence="8" key="1">
    <citation type="submission" date="2022-11" db="EMBL/GenBank/DDBJ databases">
        <title>Comparative genomic analysis of Mycoplasma feriruminatoris and the Mycoplasma mycoides cluster.</title>
        <authorList>
            <person name="Baby V."/>
            <person name="Ambroset C."/>
            <person name="Gaurivaud P."/>
            <person name="Boury C."/>
            <person name="Guichoux E."/>
            <person name="Lartigue C."/>
            <person name="Tardy F."/>
            <person name="Sirand-Pugnet P."/>
        </authorList>
    </citation>
    <scope>NUCLEOTIDE SEQUENCE</scope>
    <source>
        <strain evidence="7">L14822</strain>
        <strain evidence="8">L15407</strain>
    </source>
</reference>
<dbReference type="InterPro" id="IPR013805">
    <property type="entry name" value="GrpE_CC"/>
</dbReference>
<dbReference type="Proteomes" id="UP001178743">
    <property type="component" value="Chromosome"/>
</dbReference>
<keyword evidence="2 3" id="KW-0143">Chaperone</keyword>
<dbReference type="InterPro" id="IPR000740">
    <property type="entry name" value="GrpE"/>
</dbReference>
<evidence type="ECO:0000256" key="5">
    <source>
        <dbReference type="RuleBase" id="RU004478"/>
    </source>
</evidence>
<dbReference type="Proteomes" id="UP001178740">
    <property type="component" value="Chromosome"/>
</dbReference>
<sequence>MTEEIKNKRLDQKYASQNKNKTKAEFVKTHPKKSEYHKLKHKLKSTLLELEKQKELNETLKHSIDLEKKTNLVEINNLTKKYNQKELEIKKFGASSLAKDLIQPLEILKKVVNSSNNNEAVQAYVKGFEMIVNQINNVLESHHIKAMNVKVGDMFDPHKHDANEAVESDVYKTNQIIGILSDGYMIHDKVLVYAIVKVAK</sequence>
<dbReference type="InterPro" id="IPR009012">
    <property type="entry name" value="GrpE_head"/>
</dbReference>
<feature type="compositionally biased region" description="Basic and acidic residues" evidence="6">
    <location>
        <begin position="1"/>
        <end position="12"/>
    </location>
</feature>
<keyword evidence="3 4" id="KW-0346">Stress response</keyword>
<evidence type="ECO:0000256" key="2">
    <source>
        <dbReference type="ARBA" id="ARBA00023186"/>
    </source>
</evidence>
<feature type="region of interest" description="Disordered" evidence="6">
    <location>
        <begin position="1"/>
        <end position="36"/>
    </location>
</feature>
<comment type="subunit">
    <text evidence="3">Homodimer.</text>
</comment>
<comment type="similarity">
    <text evidence="1 3 5">Belongs to the GrpE family.</text>
</comment>
<keyword evidence="3" id="KW-0963">Cytoplasm</keyword>
<evidence type="ECO:0000256" key="3">
    <source>
        <dbReference type="HAMAP-Rule" id="MF_01151"/>
    </source>
</evidence>
<dbReference type="EMBL" id="CP113499">
    <property type="protein sequence ID" value="WFQ95073.1"/>
    <property type="molecule type" value="Genomic_DNA"/>
</dbReference>
<dbReference type="SUPFAM" id="SSF51064">
    <property type="entry name" value="Head domain of nucleotide exchange factor GrpE"/>
    <property type="match status" value="1"/>
</dbReference>
<protein>
    <recommendedName>
        <fullName evidence="3 4">Protein GrpE</fullName>
    </recommendedName>
    <alternativeName>
        <fullName evidence="3">HSP-70 cofactor</fullName>
    </alternativeName>
</protein>
<dbReference type="HAMAP" id="MF_01151">
    <property type="entry name" value="GrpE"/>
    <property type="match status" value="1"/>
</dbReference>
<name>A0AAQ3DMP1_9MOLU</name>
<dbReference type="PANTHER" id="PTHR21237:SF23">
    <property type="entry name" value="GRPE PROTEIN HOMOLOG, MITOCHONDRIAL"/>
    <property type="match status" value="1"/>
</dbReference>
<evidence type="ECO:0000256" key="4">
    <source>
        <dbReference type="RuleBase" id="RU000639"/>
    </source>
</evidence>
<dbReference type="Gene3D" id="2.30.22.10">
    <property type="entry name" value="Head domain of nucleotide exchange factor GrpE"/>
    <property type="match status" value="1"/>
</dbReference>
<dbReference type="GO" id="GO:0000774">
    <property type="term" value="F:adenyl-nucleotide exchange factor activity"/>
    <property type="evidence" value="ECO:0007669"/>
    <property type="project" value="InterPro"/>
</dbReference>
<comment type="subcellular location">
    <subcellularLocation>
        <location evidence="3">Cytoplasm</location>
    </subcellularLocation>
</comment>
<dbReference type="GO" id="GO:0005737">
    <property type="term" value="C:cytoplasm"/>
    <property type="evidence" value="ECO:0007669"/>
    <property type="project" value="UniProtKB-SubCell"/>
</dbReference>
<dbReference type="GO" id="GO:0051082">
    <property type="term" value="F:unfolded protein binding"/>
    <property type="evidence" value="ECO:0007669"/>
    <property type="project" value="TreeGrafter"/>
</dbReference>
<evidence type="ECO:0000313" key="7">
    <source>
        <dbReference type="EMBL" id="WFQ92541.1"/>
    </source>
</evidence>
<comment type="function">
    <text evidence="3 4">Participates actively in the response to hyperosmotic and heat shock by preventing the aggregation of stress-denatured proteins, in association with DnaK and GrpE. It is the nucleotide exchange factor for DnaK and may function as a thermosensor. Unfolded proteins bind initially to DnaJ; upon interaction with the DnaJ-bound protein, DnaK hydrolyzes its bound ATP, resulting in the formation of a stable complex. GrpE releases ADP from DnaK; ATP binding to DnaK triggers the release of the substrate protein, thus completing the reaction cycle. Several rounds of ATP-dependent interactions between DnaJ, DnaK and GrpE are required for fully efficient folding.</text>
</comment>
<dbReference type="AlphaFoldDB" id="A0AAQ3DMP1"/>